<evidence type="ECO:0000313" key="2">
    <source>
        <dbReference type="EMBL" id="ADV34413.1"/>
    </source>
</evidence>
<name>A0AB32XB98_MYCFM</name>
<sequence>MHRKNPKSSAIALIVLSLLSAVITGIAIFMFIDVAVKIFKSGEETNEYIKNNWKEIIIPTALILSILPISVASFVLHIVITIQASKLEDKKSMIILIIGFFVGILTFIGAFIYISDAQKENKNYFNYFKSDESIDSKAE</sequence>
<keyword evidence="1" id="KW-0472">Membrane</keyword>
<keyword evidence="1" id="KW-1133">Transmembrane helix</keyword>
<dbReference type="KEGG" id="mfm:MfeM64YM_0411"/>
<proteinExistence type="predicted"/>
<keyword evidence="1" id="KW-0812">Transmembrane</keyword>
<organism evidence="2 3">
    <name type="scientific">Mycoplasmopsis fermentans (strain M64)</name>
    <name type="common">Mycoplasma fermentans</name>
    <dbReference type="NCBI Taxonomy" id="943945"/>
    <lineage>
        <taxon>Bacteria</taxon>
        <taxon>Bacillati</taxon>
        <taxon>Mycoplasmatota</taxon>
        <taxon>Mycoplasmoidales</taxon>
        <taxon>Metamycoplasmataceae</taxon>
        <taxon>Mycoplasmopsis</taxon>
    </lineage>
</organism>
<feature type="transmembrane region" description="Helical" evidence="1">
    <location>
        <begin position="12"/>
        <end position="36"/>
    </location>
</feature>
<evidence type="ECO:0008006" key="4">
    <source>
        <dbReference type="Google" id="ProtNLM"/>
    </source>
</evidence>
<dbReference type="AlphaFoldDB" id="A0AB32XB98"/>
<protein>
    <recommendedName>
        <fullName evidence="4">DUF4064 domain-containing protein</fullName>
    </recommendedName>
</protein>
<dbReference type="RefSeq" id="WP_013354606.1">
    <property type="nucleotide sequence ID" value="NC_014921.1"/>
</dbReference>
<gene>
    <name evidence="2" type="ordered locus">MfeM64YM_0411</name>
</gene>
<feature type="transmembrane region" description="Helical" evidence="1">
    <location>
        <begin position="56"/>
        <end position="82"/>
    </location>
</feature>
<feature type="transmembrane region" description="Helical" evidence="1">
    <location>
        <begin position="94"/>
        <end position="114"/>
    </location>
</feature>
<evidence type="ECO:0000313" key="3">
    <source>
        <dbReference type="Proteomes" id="UP000007473"/>
    </source>
</evidence>
<dbReference type="EMBL" id="CP002458">
    <property type="protein sequence ID" value="ADV34413.1"/>
    <property type="molecule type" value="Genomic_DNA"/>
</dbReference>
<accession>A0AB32XB98</accession>
<evidence type="ECO:0000256" key="1">
    <source>
        <dbReference type="SAM" id="Phobius"/>
    </source>
</evidence>
<reference evidence="2 3" key="1">
    <citation type="journal article" date="2011" name="J. Bacteriol.">
        <title>Genome sequence of the repetitive-sequence-rich Mycoplasma fermentans strain M64.</title>
        <authorList>
            <person name="Shu H.W."/>
            <person name="Liu T.T."/>
            <person name="Chang H.Y."/>
            <person name="Liu Y.M."/>
            <person name="Wu K.M."/>
            <person name="Shu H.Y."/>
            <person name="Tsai S.F."/>
            <person name="Hsiao K.J."/>
            <person name="Hu W.S."/>
            <person name="Ng W.V."/>
        </authorList>
    </citation>
    <scope>NUCLEOTIDE SEQUENCE [LARGE SCALE GENOMIC DNA]</scope>
    <source>
        <strain evidence="2 3">M64</strain>
    </source>
</reference>
<dbReference type="Proteomes" id="UP000007473">
    <property type="component" value="Chromosome"/>
</dbReference>